<organism evidence="2 3">
    <name type="scientific">Molossus molossus</name>
    <name type="common">Pallas' mastiff bat</name>
    <name type="synonym">Vespertilio molossus</name>
    <dbReference type="NCBI Taxonomy" id="27622"/>
    <lineage>
        <taxon>Eukaryota</taxon>
        <taxon>Metazoa</taxon>
        <taxon>Chordata</taxon>
        <taxon>Craniata</taxon>
        <taxon>Vertebrata</taxon>
        <taxon>Euteleostomi</taxon>
        <taxon>Mammalia</taxon>
        <taxon>Eutheria</taxon>
        <taxon>Laurasiatheria</taxon>
        <taxon>Chiroptera</taxon>
        <taxon>Yangochiroptera</taxon>
        <taxon>Molossidae</taxon>
        <taxon>Molossus</taxon>
    </lineage>
</organism>
<dbReference type="AlphaFoldDB" id="A0A7J8J0L5"/>
<dbReference type="InParanoid" id="A0A7J8J0L5"/>
<feature type="region of interest" description="Disordered" evidence="1">
    <location>
        <begin position="92"/>
        <end position="113"/>
    </location>
</feature>
<dbReference type="Proteomes" id="UP000550707">
    <property type="component" value="Unassembled WGS sequence"/>
</dbReference>
<gene>
    <name evidence="2" type="ORF">HJG59_010394</name>
</gene>
<feature type="compositionally biased region" description="Basic residues" evidence="1">
    <location>
        <begin position="132"/>
        <end position="148"/>
    </location>
</feature>
<comment type="caution">
    <text evidence="2">The sequence shown here is derived from an EMBL/GenBank/DDBJ whole genome shotgun (WGS) entry which is preliminary data.</text>
</comment>
<reference evidence="2 3" key="1">
    <citation type="journal article" date="2020" name="Nature">
        <title>Six reference-quality genomes reveal evolution of bat adaptations.</title>
        <authorList>
            <person name="Jebb D."/>
            <person name="Huang Z."/>
            <person name="Pippel M."/>
            <person name="Hughes G.M."/>
            <person name="Lavrichenko K."/>
            <person name="Devanna P."/>
            <person name="Winkler S."/>
            <person name="Jermiin L.S."/>
            <person name="Skirmuntt E.C."/>
            <person name="Katzourakis A."/>
            <person name="Burkitt-Gray L."/>
            <person name="Ray D.A."/>
            <person name="Sullivan K.A.M."/>
            <person name="Roscito J.G."/>
            <person name="Kirilenko B.M."/>
            <person name="Davalos L.M."/>
            <person name="Corthals A.P."/>
            <person name="Power M.L."/>
            <person name="Jones G."/>
            <person name="Ransome R.D."/>
            <person name="Dechmann D.K.N."/>
            <person name="Locatelli A.G."/>
            <person name="Puechmaille S.J."/>
            <person name="Fedrigo O."/>
            <person name="Jarvis E.D."/>
            <person name="Hiller M."/>
            <person name="Vernes S.C."/>
            <person name="Myers E.W."/>
            <person name="Teeling E.C."/>
        </authorList>
    </citation>
    <scope>NUCLEOTIDE SEQUENCE [LARGE SCALE GENOMIC DNA]</scope>
    <source>
        <strain evidence="2">MMolMol1</strain>
        <tissue evidence="2">Muscle</tissue>
    </source>
</reference>
<dbReference type="EMBL" id="JACASF010000003">
    <property type="protein sequence ID" value="KAF6490020.1"/>
    <property type="molecule type" value="Genomic_DNA"/>
</dbReference>
<evidence type="ECO:0000256" key="1">
    <source>
        <dbReference type="SAM" id="MobiDB-lite"/>
    </source>
</evidence>
<name>A0A7J8J0L5_MOLMO</name>
<protein>
    <submittedName>
        <fullName evidence="2">Uncharacterized protein</fullName>
    </submittedName>
</protein>
<feature type="region of interest" description="Disordered" evidence="1">
    <location>
        <begin position="128"/>
        <end position="148"/>
    </location>
</feature>
<accession>A0A7J8J0L5</accession>
<evidence type="ECO:0000313" key="3">
    <source>
        <dbReference type="Proteomes" id="UP000550707"/>
    </source>
</evidence>
<evidence type="ECO:0000313" key="2">
    <source>
        <dbReference type="EMBL" id="KAF6490020.1"/>
    </source>
</evidence>
<sequence length="148" mass="16224">MDMGNENTHESPSMPGTAYVLSGRDNDWCSLTPNGLDYGRGNEVESVLLGETRPSGFSTTDRIRWTTRKCLFEIGAQHPLCLEVPRTTLATPGGTISSLPPGRSDSHGEARGRMQGQATLPTYTHTLTRARSPPHHTHTNTHTHTHTH</sequence>
<keyword evidence="3" id="KW-1185">Reference proteome</keyword>
<proteinExistence type="predicted"/>